<organism evidence="3 4">
    <name type="scientific">Salix udensis</name>
    <dbReference type="NCBI Taxonomy" id="889485"/>
    <lineage>
        <taxon>Eukaryota</taxon>
        <taxon>Viridiplantae</taxon>
        <taxon>Streptophyta</taxon>
        <taxon>Embryophyta</taxon>
        <taxon>Tracheophyta</taxon>
        <taxon>Spermatophyta</taxon>
        <taxon>Magnoliopsida</taxon>
        <taxon>eudicotyledons</taxon>
        <taxon>Gunneridae</taxon>
        <taxon>Pentapetalae</taxon>
        <taxon>rosids</taxon>
        <taxon>fabids</taxon>
        <taxon>Malpighiales</taxon>
        <taxon>Salicaceae</taxon>
        <taxon>Saliceae</taxon>
        <taxon>Salix</taxon>
    </lineage>
</organism>
<feature type="coiled-coil region" evidence="1">
    <location>
        <begin position="72"/>
        <end position="141"/>
    </location>
</feature>
<dbReference type="GO" id="GO:0010492">
    <property type="term" value="P:maintenance of shoot apical meristem identity"/>
    <property type="evidence" value="ECO:0007669"/>
    <property type="project" value="TreeGrafter"/>
</dbReference>
<dbReference type="GO" id="GO:0010071">
    <property type="term" value="P:root meristem specification"/>
    <property type="evidence" value="ECO:0007669"/>
    <property type="project" value="TreeGrafter"/>
</dbReference>
<dbReference type="GO" id="GO:0010078">
    <property type="term" value="P:maintenance of root meristem identity"/>
    <property type="evidence" value="ECO:0007669"/>
    <property type="project" value="TreeGrafter"/>
</dbReference>
<sequence>MVFFLKYDSGYFIAEAEFHEYRELEVDSPKSLENGEGGRLIAPQEACNRIAEVVQEAMRKMEMVADEKMRMFKKARMALEACDRELEEKAKEVADLELDRQNKKLQIEELERIVRLKQAEADMFQLKANEAKREAERLQRIGLAKTDKSEEEYASSYLKLRLSEAEAEKQYLFEKIKLQESSRASQSSGGADPSQLGLIAYQVLTFAARYPCNAAHPTGGFATSKMGLTELDSELRTLSCGGSTEESTVLKAMARLIPSLAVAPSP</sequence>
<dbReference type="PANTHER" id="PTHR21736">
    <property type="entry name" value="VERNALIZATION-INSENSITIVE PROTEIN 3"/>
    <property type="match status" value="1"/>
</dbReference>
<accession>A0AAD6JA94</accession>
<dbReference type="GO" id="GO:0005634">
    <property type="term" value="C:nucleus"/>
    <property type="evidence" value="ECO:0007669"/>
    <property type="project" value="TreeGrafter"/>
</dbReference>
<reference evidence="3 4" key="1">
    <citation type="journal article" date="2023" name="Int. J. Mol. Sci.">
        <title>De Novo Assembly and Annotation of 11 Diverse Shrub Willow (Salix) Genomes Reveals Novel Gene Organization in Sex-Linked Regions.</title>
        <authorList>
            <person name="Hyden B."/>
            <person name="Feng K."/>
            <person name="Yates T.B."/>
            <person name="Jawdy S."/>
            <person name="Cereghino C."/>
            <person name="Smart L.B."/>
            <person name="Muchero W."/>
        </authorList>
    </citation>
    <scope>NUCLEOTIDE SEQUENCE [LARGE SCALE GENOMIC DNA]</scope>
    <source>
        <tissue evidence="3">Shoot tip</tissue>
    </source>
</reference>
<dbReference type="InterPro" id="IPR032535">
    <property type="entry name" value="Oberon_CC"/>
</dbReference>
<dbReference type="PRINTS" id="PR01544">
    <property type="entry name" value="ARATH130DUF"/>
</dbReference>
<evidence type="ECO:0000259" key="2">
    <source>
        <dbReference type="Pfam" id="PF16312"/>
    </source>
</evidence>
<dbReference type="GO" id="GO:0010468">
    <property type="term" value="P:regulation of gene expression"/>
    <property type="evidence" value="ECO:0007669"/>
    <property type="project" value="TreeGrafter"/>
</dbReference>
<comment type="caution">
    <text evidence="3">The sequence shown here is derived from an EMBL/GenBank/DDBJ whole genome shotgun (WGS) entry which is preliminary data.</text>
</comment>
<protein>
    <recommendedName>
        <fullName evidence="2">Oberon coiled-coil region domain-containing protein</fullName>
    </recommendedName>
</protein>
<proteinExistence type="predicted"/>
<keyword evidence="1" id="KW-0175">Coiled coil</keyword>
<dbReference type="PANTHER" id="PTHR21736:SF37">
    <property type="entry name" value="PROTEIN OBERON 2"/>
    <property type="match status" value="1"/>
</dbReference>
<dbReference type="AlphaFoldDB" id="A0AAD6JA94"/>
<gene>
    <name evidence="3" type="ORF">OIU84_016787</name>
</gene>
<evidence type="ECO:0000256" key="1">
    <source>
        <dbReference type="SAM" id="Coils"/>
    </source>
</evidence>
<dbReference type="InterPro" id="IPR004082">
    <property type="entry name" value="OBERON"/>
</dbReference>
<dbReference type="Proteomes" id="UP001162972">
    <property type="component" value="Chromosome 14"/>
</dbReference>
<dbReference type="EMBL" id="JAPFFJ010000019">
    <property type="protein sequence ID" value="KAJ6401441.1"/>
    <property type="molecule type" value="Genomic_DNA"/>
</dbReference>
<name>A0AAD6JA94_9ROSI</name>
<evidence type="ECO:0000313" key="4">
    <source>
        <dbReference type="Proteomes" id="UP001162972"/>
    </source>
</evidence>
<evidence type="ECO:0000313" key="3">
    <source>
        <dbReference type="EMBL" id="KAJ6401441.1"/>
    </source>
</evidence>
<feature type="domain" description="Oberon coiled-coil region" evidence="2">
    <location>
        <begin position="73"/>
        <end position="186"/>
    </location>
</feature>
<dbReference type="Pfam" id="PF16312">
    <property type="entry name" value="Oberon_cc"/>
    <property type="match status" value="1"/>
</dbReference>
<keyword evidence="4" id="KW-1185">Reference proteome</keyword>